<evidence type="ECO:0000256" key="4">
    <source>
        <dbReference type="ARBA" id="ARBA00022692"/>
    </source>
</evidence>
<feature type="transmembrane region" description="Helical" evidence="7">
    <location>
        <begin position="107"/>
        <end position="129"/>
    </location>
</feature>
<gene>
    <name evidence="9" type="ORF">F7D14_01550</name>
</gene>
<evidence type="ECO:0000313" key="10">
    <source>
        <dbReference type="Proteomes" id="UP000422569"/>
    </source>
</evidence>
<dbReference type="Pfam" id="PF00528">
    <property type="entry name" value="BPD_transp_1"/>
    <property type="match status" value="1"/>
</dbReference>
<comment type="similarity">
    <text evidence="7">Belongs to the binding-protein-dependent transport system permease family.</text>
</comment>
<name>A0A6B8LV95_9HYPH</name>
<dbReference type="EMBL" id="CP044331">
    <property type="protein sequence ID" value="QGM96297.1"/>
    <property type="molecule type" value="Genomic_DNA"/>
</dbReference>
<evidence type="ECO:0000256" key="3">
    <source>
        <dbReference type="ARBA" id="ARBA00022475"/>
    </source>
</evidence>
<evidence type="ECO:0000256" key="5">
    <source>
        <dbReference type="ARBA" id="ARBA00022989"/>
    </source>
</evidence>
<dbReference type="PROSITE" id="PS50928">
    <property type="entry name" value="ABC_TM1"/>
    <property type="match status" value="1"/>
</dbReference>
<keyword evidence="6 7" id="KW-0472">Membrane</keyword>
<keyword evidence="10" id="KW-1185">Reference proteome</keyword>
<dbReference type="AlphaFoldDB" id="A0A6B8LV95"/>
<evidence type="ECO:0000256" key="7">
    <source>
        <dbReference type="RuleBase" id="RU363032"/>
    </source>
</evidence>
<evidence type="ECO:0000259" key="8">
    <source>
        <dbReference type="PROSITE" id="PS50928"/>
    </source>
</evidence>
<comment type="subcellular location">
    <subcellularLocation>
        <location evidence="1 7">Cell membrane</location>
        <topology evidence="1 7">Multi-pass membrane protein</topology>
    </subcellularLocation>
</comment>
<keyword evidence="2 7" id="KW-0813">Transport</keyword>
<keyword evidence="3" id="KW-1003">Cell membrane</keyword>
<dbReference type="KEGG" id="mpar:F7D14_01550"/>
<dbReference type="Proteomes" id="UP000422569">
    <property type="component" value="Chromosome"/>
</dbReference>
<evidence type="ECO:0000313" key="9">
    <source>
        <dbReference type="EMBL" id="QGM96297.1"/>
    </source>
</evidence>
<organism evidence="9 10">
    <name type="scientific">Methylocystis parvus</name>
    <dbReference type="NCBI Taxonomy" id="134"/>
    <lineage>
        <taxon>Bacteria</taxon>
        <taxon>Pseudomonadati</taxon>
        <taxon>Pseudomonadota</taxon>
        <taxon>Alphaproteobacteria</taxon>
        <taxon>Hyphomicrobiales</taxon>
        <taxon>Methylocystaceae</taxon>
        <taxon>Methylocystis</taxon>
    </lineage>
</organism>
<protein>
    <submittedName>
        <fullName evidence="9">ABC transporter permease</fullName>
    </submittedName>
</protein>
<reference evidence="9 10" key="1">
    <citation type="submission" date="2019-09" db="EMBL/GenBank/DDBJ databases">
        <title>Isolation and complete genome sequencing of Methylocystis species.</title>
        <authorList>
            <person name="Rumah B.L."/>
            <person name="Stead C.E."/>
            <person name="Stevens B.C."/>
            <person name="Minton N.P."/>
            <person name="Grosse-Honebrink A."/>
            <person name="Zhang Y."/>
        </authorList>
    </citation>
    <scope>NUCLEOTIDE SEQUENCE [LARGE SCALE GENOMIC DNA]</scope>
    <source>
        <strain evidence="9 10">BRCS2</strain>
    </source>
</reference>
<dbReference type="GO" id="GO:0005886">
    <property type="term" value="C:plasma membrane"/>
    <property type="evidence" value="ECO:0007669"/>
    <property type="project" value="UniProtKB-SubCell"/>
</dbReference>
<evidence type="ECO:0000256" key="2">
    <source>
        <dbReference type="ARBA" id="ARBA00022448"/>
    </source>
</evidence>
<evidence type="ECO:0000256" key="1">
    <source>
        <dbReference type="ARBA" id="ARBA00004651"/>
    </source>
</evidence>
<evidence type="ECO:0000256" key="6">
    <source>
        <dbReference type="ARBA" id="ARBA00023136"/>
    </source>
</evidence>
<dbReference type="PANTHER" id="PTHR30151:SF41">
    <property type="entry name" value="ABC TRANSPORTER PERMEASE PROTEIN"/>
    <property type="match status" value="1"/>
</dbReference>
<dbReference type="CDD" id="cd06261">
    <property type="entry name" value="TM_PBP2"/>
    <property type="match status" value="1"/>
</dbReference>
<dbReference type="InterPro" id="IPR035906">
    <property type="entry name" value="MetI-like_sf"/>
</dbReference>
<keyword evidence="4 7" id="KW-0812">Transmembrane</keyword>
<accession>A0A6B8LV95</accession>
<proteinExistence type="inferred from homology"/>
<feature type="transmembrane region" description="Helical" evidence="7">
    <location>
        <begin position="135"/>
        <end position="157"/>
    </location>
</feature>
<sequence length="275" mass="29254">MPPRLPRAAQGHGRGRLTKLRDIAVPLAVFAAALVIWEGIVAWKAIPPYVLPAPSAIFAKLIEDRDLLFSSLLATLGVTLKALLIAVICGVALALLLAQSKWLERALLPFAVILQVTPIIAIAPLLLVYMQPENAVLVCAFLVAFFPILSNTALGLASVDYALRDLFDLYRASAWQKLVYLRLPAALPQFLTGLRIGGGLSLVGAIVAELAAGASGQGTGLAYRIVEAGFRLDIPRMFAALALISAAGLAIYGALAALSHYLLRGWHESARECGE</sequence>
<dbReference type="InterPro" id="IPR000515">
    <property type="entry name" value="MetI-like"/>
</dbReference>
<dbReference type="GO" id="GO:0055085">
    <property type="term" value="P:transmembrane transport"/>
    <property type="evidence" value="ECO:0007669"/>
    <property type="project" value="InterPro"/>
</dbReference>
<dbReference type="SUPFAM" id="SSF161098">
    <property type="entry name" value="MetI-like"/>
    <property type="match status" value="1"/>
</dbReference>
<feature type="transmembrane region" description="Helical" evidence="7">
    <location>
        <begin position="202"/>
        <end position="226"/>
    </location>
</feature>
<dbReference type="PANTHER" id="PTHR30151">
    <property type="entry name" value="ALKANE SULFONATE ABC TRANSPORTER-RELATED, MEMBRANE SUBUNIT"/>
    <property type="match status" value="1"/>
</dbReference>
<dbReference type="Gene3D" id="1.10.3720.10">
    <property type="entry name" value="MetI-like"/>
    <property type="match status" value="1"/>
</dbReference>
<feature type="transmembrane region" description="Helical" evidence="7">
    <location>
        <begin position="23"/>
        <end position="47"/>
    </location>
</feature>
<feature type="domain" description="ABC transmembrane type-1" evidence="8">
    <location>
        <begin position="72"/>
        <end position="256"/>
    </location>
</feature>
<feature type="transmembrane region" description="Helical" evidence="7">
    <location>
        <begin position="238"/>
        <end position="262"/>
    </location>
</feature>
<feature type="transmembrane region" description="Helical" evidence="7">
    <location>
        <begin position="67"/>
        <end position="95"/>
    </location>
</feature>
<keyword evidence="5 7" id="KW-1133">Transmembrane helix</keyword>
<dbReference type="RefSeq" id="WP_051001085.1">
    <property type="nucleotide sequence ID" value="NZ_CP044331.1"/>
</dbReference>